<dbReference type="Proteomes" id="UP000031180">
    <property type="component" value="Unassembled WGS sequence"/>
</dbReference>
<organism evidence="3 4">
    <name type="scientific">Xanthomonas campestris pv. phaseoli</name>
    <dbReference type="NCBI Taxonomy" id="317013"/>
    <lineage>
        <taxon>Bacteria</taxon>
        <taxon>Pseudomonadati</taxon>
        <taxon>Pseudomonadota</taxon>
        <taxon>Gammaproteobacteria</taxon>
        <taxon>Lysobacterales</taxon>
        <taxon>Lysobacteraceae</taxon>
        <taxon>Xanthomonas</taxon>
    </lineage>
</organism>
<dbReference type="AlphaFoldDB" id="A0AB34QHL9"/>
<feature type="compositionally biased region" description="Basic and acidic residues" evidence="1">
    <location>
        <begin position="200"/>
        <end position="212"/>
    </location>
</feature>
<evidence type="ECO:0000259" key="2">
    <source>
        <dbReference type="Pfam" id="PF01464"/>
    </source>
</evidence>
<sequence length="314" mass="33250">MIGLDMMMACAPNVAPATIEKIIQVESAGNPLALNVNVKWVIERDEKGQPIMVTGKDGQPEPKRRKVVFQYPIEVKTKQDAVTVAYAAIAAGFNVDMSYMQVNSNNLPALGYSVEDMFDDCKNLAAGAAVLSAFYARALKQNPQPQTALRAALSAYNTGDFNKGYLNGYLARYGIGNPAVSVPAVNSYTADTTVFVRQPPKKEEAMSTKEEASSTQQIAEPAKAVAPRVDPVVSQSQEDGATPGVQVEHTADAAEANGAFHETAMSEADAWESNADLADDPSGTAIMLKGKVVRPAAPRSAADLAKAQSVKGGN</sequence>
<dbReference type="Gene3D" id="1.10.530.10">
    <property type="match status" value="1"/>
</dbReference>
<evidence type="ECO:0000313" key="4">
    <source>
        <dbReference type="Proteomes" id="UP000031180"/>
    </source>
</evidence>
<dbReference type="InterPro" id="IPR023346">
    <property type="entry name" value="Lysozyme-like_dom_sf"/>
</dbReference>
<dbReference type="InterPro" id="IPR008258">
    <property type="entry name" value="Transglycosylase_SLT_dom_1"/>
</dbReference>
<dbReference type="Pfam" id="PF01464">
    <property type="entry name" value="SLT"/>
    <property type="match status" value="1"/>
</dbReference>
<name>A0AB34QHL9_XANCH</name>
<dbReference type="EMBL" id="JWTI02000038">
    <property type="protein sequence ID" value="KHS36663.1"/>
    <property type="molecule type" value="Genomic_DNA"/>
</dbReference>
<dbReference type="RefSeq" id="WP_039588020.1">
    <property type="nucleotide sequence ID" value="NZ_JWTI02000038.1"/>
</dbReference>
<proteinExistence type="predicted"/>
<dbReference type="CDD" id="cd16892">
    <property type="entry name" value="LT_VirB1-like"/>
    <property type="match status" value="1"/>
</dbReference>
<protein>
    <submittedName>
        <fullName evidence="3">Lytic transglycosylase</fullName>
    </submittedName>
</protein>
<comment type="caution">
    <text evidence="3">The sequence shown here is derived from an EMBL/GenBank/DDBJ whole genome shotgun (WGS) entry which is preliminary data.</text>
</comment>
<evidence type="ECO:0000313" key="3">
    <source>
        <dbReference type="EMBL" id="KHS36663.1"/>
    </source>
</evidence>
<evidence type="ECO:0000256" key="1">
    <source>
        <dbReference type="SAM" id="MobiDB-lite"/>
    </source>
</evidence>
<dbReference type="SUPFAM" id="SSF53955">
    <property type="entry name" value="Lysozyme-like"/>
    <property type="match status" value="1"/>
</dbReference>
<accession>A0AB34QHL9</accession>
<gene>
    <name evidence="3" type="ORF">RN20_13105</name>
</gene>
<feature type="region of interest" description="Disordered" evidence="1">
    <location>
        <begin position="199"/>
        <end position="244"/>
    </location>
</feature>
<feature type="region of interest" description="Disordered" evidence="1">
    <location>
        <begin position="294"/>
        <end position="314"/>
    </location>
</feature>
<reference evidence="4" key="1">
    <citation type="submission" date="2015-04" db="EMBL/GenBank/DDBJ databases">
        <title>Genome sequencing of pathogens of bean.</title>
        <authorList>
            <person name="Harrison J.W."/>
            <person name="Aritua V."/>
            <person name="Sapp M."/>
            <person name="Smith J."/>
            <person name="Studholme D.J."/>
        </authorList>
    </citation>
    <scope>NUCLEOTIDE SEQUENCE [LARGE SCALE GENOMIC DNA]</scope>
    <source>
        <strain evidence="4">NCPPB 1138</strain>
    </source>
</reference>
<feature type="domain" description="Transglycosylase SLT" evidence="2">
    <location>
        <begin position="9"/>
        <end position="163"/>
    </location>
</feature>